<dbReference type="InterPro" id="IPR039361">
    <property type="entry name" value="Cyclin"/>
</dbReference>
<evidence type="ECO:0000256" key="1">
    <source>
        <dbReference type="RuleBase" id="RU000383"/>
    </source>
</evidence>
<sequence length="288" mass="33356">MDELNDDRPMLDCLLAKEQSAQYQHHHRDLNAGRTPLRWRRKICEWYYEFVDYFNFDREVVGVAMNYFDRYISSQQYCEYEHNILATYQTVAATALFLAIKLHATSCEISEEDISALRKRALGKILYGTTKPQDILDMEMNMLYGLDWKVNPPTLHNFAFMFCKFHPLSGICAESGSYLYEATRYQVELAIFMPELLANFNSSVIAHAALKNAEEKIYAENPLILTEDGKRSLEAPTLHSEVVMMDPSQVIQCQMMLKRVCQLPDLDYFSDTDRKVSNSPTNVVDFCD</sequence>
<organism evidence="3 4">
    <name type="scientific">Skeletonema marinoi</name>
    <dbReference type="NCBI Taxonomy" id="267567"/>
    <lineage>
        <taxon>Eukaryota</taxon>
        <taxon>Sar</taxon>
        <taxon>Stramenopiles</taxon>
        <taxon>Ochrophyta</taxon>
        <taxon>Bacillariophyta</taxon>
        <taxon>Coscinodiscophyceae</taxon>
        <taxon>Thalassiosirophycidae</taxon>
        <taxon>Thalassiosirales</taxon>
        <taxon>Skeletonemataceae</taxon>
        <taxon>Skeletonema</taxon>
        <taxon>Skeletonema marinoi-dohrnii complex</taxon>
    </lineage>
</organism>
<dbReference type="Gene3D" id="1.10.472.10">
    <property type="entry name" value="Cyclin-like"/>
    <property type="match status" value="2"/>
</dbReference>
<proteinExistence type="inferred from homology"/>
<evidence type="ECO:0000313" key="3">
    <source>
        <dbReference type="EMBL" id="KAK1739416.1"/>
    </source>
</evidence>
<dbReference type="InterPro" id="IPR006671">
    <property type="entry name" value="Cyclin_N"/>
</dbReference>
<dbReference type="AlphaFoldDB" id="A0AAD8Y4A4"/>
<gene>
    <name evidence="3" type="ORF">QTG54_009959</name>
</gene>
<dbReference type="InterPro" id="IPR013763">
    <property type="entry name" value="Cyclin-like_dom"/>
</dbReference>
<dbReference type="EMBL" id="JATAAI010000018">
    <property type="protein sequence ID" value="KAK1739416.1"/>
    <property type="molecule type" value="Genomic_DNA"/>
</dbReference>
<dbReference type="PANTHER" id="PTHR10177">
    <property type="entry name" value="CYCLINS"/>
    <property type="match status" value="1"/>
</dbReference>
<reference evidence="3" key="1">
    <citation type="submission" date="2023-06" db="EMBL/GenBank/DDBJ databases">
        <title>Survivors Of The Sea: Transcriptome response of Skeletonema marinoi to long-term dormancy.</title>
        <authorList>
            <person name="Pinder M.I.M."/>
            <person name="Kourtchenko O."/>
            <person name="Robertson E.K."/>
            <person name="Larsson T."/>
            <person name="Maumus F."/>
            <person name="Osuna-Cruz C.M."/>
            <person name="Vancaester E."/>
            <person name="Stenow R."/>
            <person name="Vandepoele K."/>
            <person name="Ploug H."/>
            <person name="Bruchert V."/>
            <person name="Godhe A."/>
            <person name="Topel M."/>
        </authorList>
    </citation>
    <scope>NUCLEOTIDE SEQUENCE</scope>
    <source>
        <strain evidence="3">R05AC</strain>
    </source>
</reference>
<evidence type="ECO:0000259" key="2">
    <source>
        <dbReference type="SMART" id="SM00385"/>
    </source>
</evidence>
<protein>
    <submittedName>
        <fullName evidence="3">Cyclin family protein</fullName>
    </submittedName>
</protein>
<dbReference type="SMART" id="SM00385">
    <property type="entry name" value="CYCLIN"/>
    <property type="match status" value="1"/>
</dbReference>
<keyword evidence="4" id="KW-1185">Reference proteome</keyword>
<name>A0AAD8Y4A4_9STRA</name>
<dbReference type="SUPFAM" id="SSF47954">
    <property type="entry name" value="Cyclin-like"/>
    <property type="match status" value="1"/>
</dbReference>
<evidence type="ECO:0000313" key="4">
    <source>
        <dbReference type="Proteomes" id="UP001224775"/>
    </source>
</evidence>
<dbReference type="Proteomes" id="UP001224775">
    <property type="component" value="Unassembled WGS sequence"/>
</dbReference>
<dbReference type="InterPro" id="IPR036915">
    <property type="entry name" value="Cyclin-like_sf"/>
</dbReference>
<dbReference type="FunFam" id="1.10.472.10:FF:000093">
    <property type="entry name" value="Predicted protein"/>
    <property type="match status" value="1"/>
</dbReference>
<accession>A0AAD8Y4A4</accession>
<comment type="caution">
    <text evidence="3">The sequence shown here is derived from an EMBL/GenBank/DDBJ whole genome shotgun (WGS) entry which is preliminary data.</text>
</comment>
<keyword evidence="1" id="KW-0195">Cyclin</keyword>
<feature type="domain" description="Cyclin-like" evidence="2">
    <location>
        <begin position="45"/>
        <end position="144"/>
    </location>
</feature>
<comment type="similarity">
    <text evidence="1">Belongs to the cyclin family.</text>
</comment>
<dbReference type="Pfam" id="PF00134">
    <property type="entry name" value="Cyclin_N"/>
    <property type="match status" value="1"/>
</dbReference>